<dbReference type="OrthoDB" id="9883045at2"/>
<organism evidence="2 3">
    <name type="scientific">Tumebacillus avium</name>
    <dbReference type="NCBI Taxonomy" id="1903704"/>
    <lineage>
        <taxon>Bacteria</taxon>
        <taxon>Bacillati</taxon>
        <taxon>Bacillota</taxon>
        <taxon>Bacilli</taxon>
        <taxon>Bacillales</taxon>
        <taxon>Alicyclobacillaceae</taxon>
        <taxon>Tumebacillus</taxon>
    </lineage>
</organism>
<protein>
    <submittedName>
        <fullName evidence="2">Uncharacterized protein</fullName>
    </submittedName>
</protein>
<accession>A0A1Y0IS22</accession>
<dbReference type="AlphaFoldDB" id="A0A1Y0IS22"/>
<evidence type="ECO:0000256" key="1">
    <source>
        <dbReference type="SAM" id="SignalP"/>
    </source>
</evidence>
<feature type="chain" id="PRO_5012598251" evidence="1">
    <location>
        <begin position="24"/>
        <end position="83"/>
    </location>
</feature>
<feature type="signal peptide" evidence="1">
    <location>
        <begin position="1"/>
        <end position="23"/>
    </location>
</feature>
<keyword evidence="3" id="KW-1185">Reference proteome</keyword>
<dbReference type="KEGG" id="tum:CBW65_15490"/>
<evidence type="ECO:0000313" key="3">
    <source>
        <dbReference type="Proteomes" id="UP000195437"/>
    </source>
</evidence>
<gene>
    <name evidence="2" type="ORF">CBW65_15490</name>
</gene>
<dbReference type="Proteomes" id="UP000195437">
    <property type="component" value="Chromosome"/>
</dbReference>
<dbReference type="EMBL" id="CP021434">
    <property type="protein sequence ID" value="ARU62255.1"/>
    <property type="molecule type" value="Genomic_DNA"/>
</dbReference>
<sequence length="83" mass="8753">MKKVLLTAVLFASVVAVGFGSNAQETAFIHDAEPLSPVIGFIHDAEPLPHAPVIGFIHDAEPLPHAPVIGFIHDAEPLSPKKA</sequence>
<dbReference type="RefSeq" id="WP_087457619.1">
    <property type="nucleotide sequence ID" value="NZ_CP021434.1"/>
</dbReference>
<name>A0A1Y0IS22_9BACL</name>
<keyword evidence="1" id="KW-0732">Signal</keyword>
<evidence type="ECO:0000313" key="2">
    <source>
        <dbReference type="EMBL" id="ARU62255.1"/>
    </source>
</evidence>
<proteinExistence type="predicted"/>
<reference evidence="3" key="1">
    <citation type="submission" date="2017-05" db="EMBL/GenBank/DDBJ databases">
        <authorList>
            <person name="Sung H."/>
        </authorList>
    </citation>
    <scope>NUCLEOTIDE SEQUENCE [LARGE SCALE GENOMIC DNA]</scope>
    <source>
        <strain evidence="3">AR23208</strain>
    </source>
</reference>